<feature type="compositionally biased region" description="Low complexity" evidence="2">
    <location>
        <begin position="422"/>
        <end position="436"/>
    </location>
</feature>
<accession>A0A9P6JBT5</accession>
<feature type="compositionally biased region" description="Basic and acidic residues" evidence="2">
    <location>
        <begin position="579"/>
        <end position="592"/>
    </location>
</feature>
<feature type="compositionally biased region" description="Basic and acidic residues" evidence="2">
    <location>
        <begin position="677"/>
        <end position="693"/>
    </location>
</feature>
<feature type="compositionally biased region" description="Low complexity" evidence="2">
    <location>
        <begin position="330"/>
        <end position="341"/>
    </location>
</feature>
<feature type="compositionally biased region" description="Basic and acidic residues" evidence="2">
    <location>
        <begin position="355"/>
        <end position="378"/>
    </location>
</feature>
<dbReference type="OrthoDB" id="2449763at2759"/>
<feature type="region of interest" description="Disordered" evidence="2">
    <location>
        <begin position="328"/>
        <end position="384"/>
    </location>
</feature>
<feature type="region of interest" description="Disordered" evidence="2">
    <location>
        <begin position="19"/>
        <end position="205"/>
    </location>
</feature>
<dbReference type="EMBL" id="JAAAHY010000151">
    <property type="protein sequence ID" value="KAF9966494.1"/>
    <property type="molecule type" value="Genomic_DNA"/>
</dbReference>
<organism evidence="3 4">
    <name type="scientific">Mortierella alpina</name>
    <name type="common">Oleaginous fungus</name>
    <name type="synonym">Mortierella renispora</name>
    <dbReference type="NCBI Taxonomy" id="64518"/>
    <lineage>
        <taxon>Eukaryota</taxon>
        <taxon>Fungi</taxon>
        <taxon>Fungi incertae sedis</taxon>
        <taxon>Mucoromycota</taxon>
        <taxon>Mortierellomycotina</taxon>
        <taxon>Mortierellomycetes</taxon>
        <taxon>Mortierellales</taxon>
        <taxon>Mortierellaceae</taxon>
        <taxon>Mortierella</taxon>
    </lineage>
</organism>
<dbReference type="AlphaFoldDB" id="A0A9P6JBT5"/>
<feature type="compositionally biased region" description="Low complexity" evidence="2">
    <location>
        <begin position="100"/>
        <end position="113"/>
    </location>
</feature>
<reference evidence="3" key="1">
    <citation type="journal article" date="2020" name="Fungal Divers.">
        <title>Resolving the Mortierellaceae phylogeny through synthesis of multi-gene phylogenetics and phylogenomics.</title>
        <authorList>
            <person name="Vandepol N."/>
            <person name="Liber J."/>
            <person name="Desiro A."/>
            <person name="Na H."/>
            <person name="Kennedy M."/>
            <person name="Barry K."/>
            <person name="Grigoriev I.V."/>
            <person name="Miller A.N."/>
            <person name="O'Donnell K."/>
            <person name="Stajich J.E."/>
            <person name="Bonito G."/>
        </authorList>
    </citation>
    <scope>NUCLEOTIDE SEQUENCE</scope>
    <source>
        <strain evidence="3">CK1249</strain>
    </source>
</reference>
<feature type="compositionally biased region" description="Polar residues" evidence="2">
    <location>
        <begin position="76"/>
        <end position="85"/>
    </location>
</feature>
<evidence type="ECO:0000313" key="4">
    <source>
        <dbReference type="Proteomes" id="UP000738359"/>
    </source>
</evidence>
<feature type="compositionally biased region" description="Polar residues" evidence="2">
    <location>
        <begin position="188"/>
        <end position="199"/>
    </location>
</feature>
<feature type="compositionally biased region" description="Basic and acidic residues" evidence="2">
    <location>
        <begin position="646"/>
        <end position="666"/>
    </location>
</feature>
<evidence type="ECO:0000256" key="2">
    <source>
        <dbReference type="SAM" id="MobiDB-lite"/>
    </source>
</evidence>
<feature type="compositionally biased region" description="Low complexity" evidence="2">
    <location>
        <begin position="61"/>
        <end position="75"/>
    </location>
</feature>
<gene>
    <name evidence="3" type="ORF">BGZ70_002154</name>
</gene>
<feature type="compositionally biased region" description="Polar residues" evidence="2">
    <location>
        <begin position="512"/>
        <end position="521"/>
    </location>
</feature>
<name>A0A9P6JBT5_MORAP</name>
<evidence type="ECO:0000256" key="1">
    <source>
        <dbReference type="SAM" id="Coils"/>
    </source>
</evidence>
<comment type="caution">
    <text evidence="3">The sequence shown here is derived from an EMBL/GenBank/DDBJ whole genome shotgun (WGS) entry which is preliminary data.</text>
</comment>
<sequence>MPKRLSIFCSCLPRKQRDNLSSRALYHDQDSSSGLDDYSGDEDDPFHHDGHYRHSPARLETLGPSSLLLPSGSTTHNNPWPSSFFNGRFSRPANHHHPPQRQSSSSSSSLGSRGSRRQRKPNPFRAEVPYRDDTSSDDDHDDHDGENGGRSNRVAGASSSSRTKKSIFTPYRDDESGDDAEALREQYPYTSQKGPSTPVQGAPRMYPKMEYTPYRVEAGVSTGQAHPPPRRMRQPRNPQGHSMAWQEVADEDKRGRSSTEADAEEVIDVDALIAEQERITRELAAQEDALRKEEEALIQKKKLAAIHAAEKRGLLRFEGGQLVIPTSGYPNNTSNPIISNNAPHSSPSEQGQNIMRREDGGGDERHLSGRSQEHRLVSMERTTSSAASSYVGGIDAFDQEFKLMSLDVEDHRKDTATGFLRSPASTSTSTPSLNTTRPERPPPVAVRTVSTGVSTSTSAFVASPTLNINPRGVLNNITSFLKKVDGVIAGESSDEASFSDQEQHLERKNSNSHRNINNYSNKNKRTDEPGNVNKGPQGMASPHSSAGRYSTAAAEGDKSTVRTVAISVDPLEQQEQPEDPSHPTLQDDHSDDTIIYPTDVFNGPSENPLSPSVTAAASERIFDTFSSFFNSGSSFMGLFGTGHRPEDDDDNHHRNAARMHSDDEKHDRRRLSSLKYGDPKTHRFDYREHRLEDDGPLAGGSLGGRKATPATQSPSAAADDDDDGDSSSIDDYDF</sequence>
<feature type="compositionally biased region" description="Basic and acidic residues" evidence="2">
    <location>
        <begin position="19"/>
        <end position="30"/>
    </location>
</feature>
<feature type="compositionally biased region" description="Low complexity" evidence="2">
    <location>
        <begin position="445"/>
        <end position="455"/>
    </location>
</feature>
<protein>
    <submittedName>
        <fullName evidence="3">Uncharacterized protein</fullName>
    </submittedName>
</protein>
<feature type="region of interest" description="Disordered" evidence="2">
    <location>
        <begin position="416"/>
        <end position="455"/>
    </location>
</feature>
<keyword evidence="1" id="KW-0175">Coiled coil</keyword>
<keyword evidence="4" id="KW-1185">Reference proteome</keyword>
<evidence type="ECO:0000313" key="3">
    <source>
        <dbReference type="EMBL" id="KAF9966494.1"/>
    </source>
</evidence>
<feature type="region of interest" description="Disordered" evidence="2">
    <location>
        <begin position="494"/>
        <end position="612"/>
    </location>
</feature>
<proteinExistence type="predicted"/>
<feature type="region of interest" description="Disordered" evidence="2">
    <location>
        <begin position="646"/>
        <end position="734"/>
    </location>
</feature>
<feature type="compositionally biased region" description="Polar residues" evidence="2">
    <location>
        <begin position="342"/>
        <end position="353"/>
    </location>
</feature>
<feature type="compositionally biased region" description="Acidic residues" evidence="2">
    <location>
        <begin position="718"/>
        <end position="734"/>
    </location>
</feature>
<feature type="coiled-coil region" evidence="1">
    <location>
        <begin position="269"/>
        <end position="303"/>
    </location>
</feature>
<feature type="region of interest" description="Disordered" evidence="2">
    <location>
        <begin position="220"/>
        <end position="262"/>
    </location>
</feature>
<dbReference type="Proteomes" id="UP000738359">
    <property type="component" value="Unassembled WGS sequence"/>
</dbReference>